<evidence type="ECO:0000313" key="8">
    <source>
        <dbReference type="EMBL" id="SDN08106.1"/>
    </source>
</evidence>
<evidence type="ECO:0000256" key="3">
    <source>
        <dbReference type="ARBA" id="ARBA00023125"/>
    </source>
</evidence>
<sequence>MAWVEKSGKQSWRVRYFNDDGTIGSLTGFTTKTAADNAAEDLESDQRDASKTNLEPGQTTTLAEWAETWLDALDVDLRTEENYRSKLRARILPRWGTTPLADIKNAAAHAWAKSLRQDGLADVTVSDTLKLLSFILSDAHDEKLIPANPIRPRRRGRARRHRQATEQIWAMPGEVIRVADQTATCYGPAGGMLILTGGWTGARWGELVGLQRHNLHLDDACFVIDPNFGSLHESASGKLWLGPPKTPQSARTVTLPKFLVPLLRQHLDTHKHRHVFVTPGGDLHRRSNFSRRAMRPASDGNSSLSTYPIKPGLTFRGLRHSHKTWMIADAVPEVAQSRRLGHKLPDKIQETYSHVAAEVEQRLMVALQKRWIDAITELREQEASSDWRTAA</sequence>
<dbReference type="InterPro" id="IPR013762">
    <property type="entry name" value="Integrase-like_cat_sf"/>
</dbReference>
<evidence type="ECO:0000259" key="6">
    <source>
        <dbReference type="PROSITE" id="PS51898"/>
    </source>
</evidence>
<dbReference type="RefSeq" id="WP_090014927.1">
    <property type="nucleotide sequence ID" value="NZ_FNET01000033.1"/>
</dbReference>
<reference evidence="9" key="1">
    <citation type="submission" date="2016-10" db="EMBL/GenBank/DDBJ databases">
        <authorList>
            <person name="Varghese N."/>
            <person name="Submissions S."/>
        </authorList>
    </citation>
    <scope>NUCLEOTIDE SEQUENCE [LARGE SCALE GENOMIC DNA]</scope>
    <source>
        <strain evidence="9">DSM 44796</strain>
    </source>
</reference>
<dbReference type="InterPro" id="IPR011010">
    <property type="entry name" value="DNA_brk_join_enz"/>
</dbReference>
<dbReference type="PANTHER" id="PTHR30629:SF2">
    <property type="entry name" value="PROPHAGE INTEGRASE INTS-RELATED"/>
    <property type="match status" value="1"/>
</dbReference>
<accession>A0A1G9YHQ4</accession>
<dbReference type="InterPro" id="IPR010998">
    <property type="entry name" value="Integrase_recombinase_N"/>
</dbReference>
<evidence type="ECO:0000256" key="5">
    <source>
        <dbReference type="PROSITE-ProRule" id="PRU01248"/>
    </source>
</evidence>
<organism evidence="8 9">
    <name type="scientific">Lentzea albidocapillata subsp. violacea</name>
    <dbReference type="NCBI Taxonomy" id="128104"/>
    <lineage>
        <taxon>Bacteria</taxon>
        <taxon>Bacillati</taxon>
        <taxon>Actinomycetota</taxon>
        <taxon>Actinomycetes</taxon>
        <taxon>Pseudonocardiales</taxon>
        <taxon>Pseudonocardiaceae</taxon>
        <taxon>Lentzea</taxon>
    </lineage>
</organism>
<protein>
    <submittedName>
        <fullName evidence="8">Integrase</fullName>
    </submittedName>
</protein>
<evidence type="ECO:0000256" key="1">
    <source>
        <dbReference type="ARBA" id="ARBA00008857"/>
    </source>
</evidence>
<dbReference type="InterPro" id="IPR050808">
    <property type="entry name" value="Phage_Integrase"/>
</dbReference>
<comment type="similarity">
    <text evidence="1">Belongs to the 'phage' integrase family.</text>
</comment>
<keyword evidence="3 5" id="KW-0238">DNA-binding</keyword>
<evidence type="ECO:0000313" key="9">
    <source>
        <dbReference type="Proteomes" id="UP000199682"/>
    </source>
</evidence>
<dbReference type="Gene3D" id="1.10.150.130">
    <property type="match status" value="1"/>
</dbReference>
<dbReference type="SUPFAM" id="SSF56349">
    <property type="entry name" value="DNA breaking-rejoining enzymes"/>
    <property type="match status" value="1"/>
</dbReference>
<dbReference type="GO" id="GO:0003677">
    <property type="term" value="F:DNA binding"/>
    <property type="evidence" value="ECO:0007669"/>
    <property type="project" value="UniProtKB-UniRule"/>
</dbReference>
<dbReference type="AlphaFoldDB" id="A0A1G9YHQ4"/>
<feature type="domain" description="Core-binding (CB)" evidence="7">
    <location>
        <begin position="60"/>
        <end position="140"/>
    </location>
</feature>
<evidence type="ECO:0000256" key="4">
    <source>
        <dbReference type="ARBA" id="ARBA00023172"/>
    </source>
</evidence>
<keyword evidence="2" id="KW-0229">DNA integration</keyword>
<dbReference type="Proteomes" id="UP000199682">
    <property type="component" value="Unassembled WGS sequence"/>
</dbReference>
<evidence type="ECO:0000256" key="2">
    <source>
        <dbReference type="ARBA" id="ARBA00022908"/>
    </source>
</evidence>
<name>A0A1G9YHQ4_9PSEU</name>
<dbReference type="PANTHER" id="PTHR30629">
    <property type="entry name" value="PROPHAGE INTEGRASE"/>
    <property type="match status" value="1"/>
</dbReference>
<dbReference type="GO" id="GO:0015074">
    <property type="term" value="P:DNA integration"/>
    <property type="evidence" value="ECO:0007669"/>
    <property type="project" value="UniProtKB-KW"/>
</dbReference>
<dbReference type="PROSITE" id="PS51898">
    <property type="entry name" value="TYR_RECOMBINASE"/>
    <property type="match status" value="1"/>
</dbReference>
<dbReference type="PROSITE" id="PS51900">
    <property type="entry name" value="CB"/>
    <property type="match status" value="1"/>
</dbReference>
<dbReference type="GO" id="GO:0006310">
    <property type="term" value="P:DNA recombination"/>
    <property type="evidence" value="ECO:0007669"/>
    <property type="project" value="UniProtKB-KW"/>
</dbReference>
<gene>
    <name evidence="8" type="ORF">SAMN04488074_13355</name>
</gene>
<evidence type="ECO:0000259" key="7">
    <source>
        <dbReference type="PROSITE" id="PS51900"/>
    </source>
</evidence>
<keyword evidence="4" id="KW-0233">DNA recombination</keyword>
<dbReference type="EMBL" id="FNET01000033">
    <property type="protein sequence ID" value="SDN08106.1"/>
    <property type="molecule type" value="Genomic_DNA"/>
</dbReference>
<dbReference type="Pfam" id="PF00589">
    <property type="entry name" value="Phage_integrase"/>
    <property type="match status" value="1"/>
</dbReference>
<dbReference type="InterPro" id="IPR002104">
    <property type="entry name" value="Integrase_catalytic"/>
</dbReference>
<dbReference type="InterPro" id="IPR044068">
    <property type="entry name" value="CB"/>
</dbReference>
<feature type="domain" description="Tyr recombinase" evidence="6">
    <location>
        <begin position="158"/>
        <end position="366"/>
    </location>
</feature>
<dbReference type="Gene3D" id="1.10.443.10">
    <property type="entry name" value="Intergrase catalytic core"/>
    <property type="match status" value="1"/>
</dbReference>
<proteinExistence type="inferred from homology"/>